<protein>
    <recommendedName>
        <fullName evidence="5">Probable acetyl-CoA acetyltransferase</fullName>
        <ecNumber evidence="2">2.3.1.9</ecNumber>
    </recommendedName>
</protein>
<organism evidence="10 11">
    <name type="scientific">Actinocorallia herbida</name>
    <dbReference type="NCBI Taxonomy" id="58109"/>
    <lineage>
        <taxon>Bacteria</taxon>
        <taxon>Bacillati</taxon>
        <taxon>Actinomycetota</taxon>
        <taxon>Actinomycetes</taxon>
        <taxon>Streptosporangiales</taxon>
        <taxon>Thermomonosporaceae</taxon>
        <taxon>Actinocorallia</taxon>
    </lineage>
</organism>
<keyword evidence="4 7" id="KW-0012">Acyltransferase</keyword>
<name>A0A3N1CXF4_9ACTN</name>
<dbReference type="EMBL" id="RJKE01000001">
    <property type="protein sequence ID" value="ROO85925.1"/>
    <property type="molecule type" value="Genomic_DNA"/>
</dbReference>
<keyword evidence="3 7" id="KW-0808">Transferase</keyword>
<accession>A0A3N1CXF4</accession>
<dbReference type="EC" id="2.3.1.9" evidence="2"/>
<dbReference type="Pfam" id="PF02803">
    <property type="entry name" value="Thiolase_C"/>
    <property type="match status" value="1"/>
</dbReference>
<evidence type="ECO:0000313" key="10">
    <source>
        <dbReference type="EMBL" id="ROO85925.1"/>
    </source>
</evidence>
<sequence>MSREAVIVAGARTAIGTAFRGSLADVDAMDLATLTVAEAVRRSGIAPEEFDDVVLGESLYGGGAIGRYAAIEAGLVNAPGLAHNRHCASGLATLQTAAASIIAGMDRVVVAGGVQSSSTMPKVNRRVPGTEAWTEDWLAPSHRETPDAPIRDMTITVGWNTAVKAGITRAEMDAWAVRSHERAVAGIDAGSFAAEIVPIEVARRDGTSFTFEVDEHPRRTSTLEKLASLKPLHPEIEGFGITAGNSAGVNDGAAALVVTDREFAEGAGLAPLAFVRSWASVGVPPAETGLAPIRAIPKALDRAGLKVSDVDLWEVNEAFASVAVAATKALGLPADTVNVLGSGCSLGHPVAMTGTRMVLTLIHELRRRGGGTAVAAMCAGGGMGTALVLEVPAPS</sequence>
<dbReference type="PROSITE" id="PS00099">
    <property type="entry name" value="THIOLASE_3"/>
    <property type="match status" value="1"/>
</dbReference>
<feature type="domain" description="Thiolase C-terminal" evidence="9">
    <location>
        <begin position="270"/>
        <end position="390"/>
    </location>
</feature>
<dbReference type="InterPro" id="IPR020616">
    <property type="entry name" value="Thiolase_N"/>
</dbReference>
<comment type="caution">
    <text evidence="10">The sequence shown here is derived from an EMBL/GenBank/DDBJ whole genome shotgun (WGS) entry which is preliminary data.</text>
</comment>
<evidence type="ECO:0000256" key="2">
    <source>
        <dbReference type="ARBA" id="ARBA00012705"/>
    </source>
</evidence>
<dbReference type="NCBIfam" id="TIGR01930">
    <property type="entry name" value="AcCoA-C-Actrans"/>
    <property type="match status" value="1"/>
</dbReference>
<feature type="active site" description="Acyl-thioester intermediate" evidence="6">
    <location>
        <position position="87"/>
    </location>
</feature>
<proteinExistence type="inferred from homology"/>
<dbReference type="Proteomes" id="UP000272400">
    <property type="component" value="Unassembled WGS sequence"/>
</dbReference>
<evidence type="ECO:0000256" key="4">
    <source>
        <dbReference type="ARBA" id="ARBA00023315"/>
    </source>
</evidence>
<gene>
    <name evidence="10" type="ORF">EDD29_3479</name>
</gene>
<reference evidence="10 11" key="1">
    <citation type="submission" date="2018-11" db="EMBL/GenBank/DDBJ databases">
        <title>Sequencing the genomes of 1000 actinobacteria strains.</title>
        <authorList>
            <person name="Klenk H.-P."/>
        </authorList>
    </citation>
    <scope>NUCLEOTIDE SEQUENCE [LARGE SCALE GENOMIC DNA]</scope>
    <source>
        <strain evidence="10 11">DSM 44254</strain>
    </source>
</reference>
<evidence type="ECO:0000259" key="9">
    <source>
        <dbReference type="Pfam" id="PF02803"/>
    </source>
</evidence>
<evidence type="ECO:0000256" key="5">
    <source>
        <dbReference type="ARBA" id="ARBA00040529"/>
    </source>
</evidence>
<dbReference type="InterPro" id="IPR002155">
    <property type="entry name" value="Thiolase"/>
</dbReference>
<evidence type="ECO:0000256" key="3">
    <source>
        <dbReference type="ARBA" id="ARBA00022679"/>
    </source>
</evidence>
<evidence type="ECO:0000259" key="8">
    <source>
        <dbReference type="Pfam" id="PF00108"/>
    </source>
</evidence>
<dbReference type="PANTHER" id="PTHR18919">
    <property type="entry name" value="ACETYL-COA C-ACYLTRANSFERASE"/>
    <property type="match status" value="1"/>
</dbReference>
<dbReference type="CDD" id="cd00751">
    <property type="entry name" value="thiolase"/>
    <property type="match status" value="1"/>
</dbReference>
<dbReference type="PIRSF" id="PIRSF000429">
    <property type="entry name" value="Ac-CoA_Ac_transf"/>
    <property type="match status" value="1"/>
</dbReference>
<dbReference type="InterPro" id="IPR020617">
    <property type="entry name" value="Thiolase_C"/>
</dbReference>
<dbReference type="SUPFAM" id="SSF53901">
    <property type="entry name" value="Thiolase-like"/>
    <property type="match status" value="2"/>
</dbReference>
<dbReference type="Pfam" id="PF00108">
    <property type="entry name" value="Thiolase_N"/>
    <property type="match status" value="1"/>
</dbReference>
<evidence type="ECO:0000313" key="11">
    <source>
        <dbReference type="Proteomes" id="UP000272400"/>
    </source>
</evidence>
<feature type="active site" description="Proton acceptor" evidence="6">
    <location>
        <position position="378"/>
    </location>
</feature>
<evidence type="ECO:0000256" key="7">
    <source>
        <dbReference type="RuleBase" id="RU003557"/>
    </source>
</evidence>
<dbReference type="Gene3D" id="3.40.47.10">
    <property type="match status" value="1"/>
</dbReference>
<feature type="active site" description="Proton acceptor" evidence="6">
    <location>
        <position position="348"/>
    </location>
</feature>
<dbReference type="GO" id="GO:0003985">
    <property type="term" value="F:acetyl-CoA C-acetyltransferase activity"/>
    <property type="evidence" value="ECO:0007669"/>
    <property type="project" value="UniProtKB-EC"/>
</dbReference>
<dbReference type="PANTHER" id="PTHR18919:SF107">
    <property type="entry name" value="ACETYL-COA ACETYLTRANSFERASE, CYTOSOLIC"/>
    <property type="match status" value="1"/>
</dbReference>
<dbReference type="RefSeq" id="WP_123665375.1">
    <property type="nucleotide sequence ID" value="NZ_RJKE01000001.1"/>
</dbReference>
<dbReference type="InterPro" id="IPR020610">
    <property type="entry name" value="Thiolase_AS"/>
</dbReference>
<dbReference type="AlphaFoldDB" id="A0A3N1CXF4"/>
<dbReference type="InterPro" id="IPR016039">
    <property type="entry name" value="Thiolase-like"/>
</dbReference>
<keyword evidence="11" id="KW-1185">Reference proteome</keyword>
<dbReference type="OrthoDB" id="9764638at2"/>
<evidence type="ECO:0000256" key="6">
    <source>
        <dbReference type="PIRSR" id="PIRSR000429-1"/>
    </source>
</evidence>
<evidence type="ECO:0000256" key="1">
    <source>
        <dbReference type="ARBA" id="ARBA00010982"/>
    </source>
</evidence>
<comment type="similarity">
    <text evidence="1 7">Belongs to the thiolase-like superfamily. Thiolase family.</text>
</comment>
<feature type="domain" description="Thiolase N-terminal" evidence="8">
    <location>
        <begin position="6"/>
        <end position="261"/>
    </location>
</feature>